<dbReference type="SUPFAM" id="SSF52058">
    <property type="entry name" value="L domain-like"/>
    <property type="match status" value="1"/>
</dbReference>
<dbReference type="AlphaFoldDB" id="A0AAV1U373"/>
<name>A0AAV1U373_9STRA</name>
<dbReference type="PANTHER" id="PTHR48004">
    <property type="entry name" value="OS01G0149700 PROTEIN"/>
    <property type="match status" value="1"/>
</dbReference>
<keyword evidence="2" id="KW-0677">Repeat</keyword>
<dbReference type="SMART" id="SM00369">
    <property type="entry name" value="LRR_TYP"/>
    <property type="match status" value="5"/>
</dbReference>
<dbReference type="InterPro" id="IPR032675">
    <property type="entry name" value="LRR_dom_sf"/>
</dbReference>
<dbReference type="EMBL" id="CAKLBY020000120">
    <property type="protein sequence ID" value="CAK7928202.1"/>
    <property type="molecule type" value="Genomic_DNA"/>
</dbReference>
<evidence type="ECO:0000313" key="3">
    <source>
        <dbReference type="EMBL" id="CAK7928202.1"/>
    </source>
</evidence>
<protein>
    <submittedName>
        <fullName evidence="3">Uncharacterized protein</fullName>
    </submittedName>
</protein>
<dbReference type="Gene3D" id="3.80.10.10">
    <property type="entry name" value="Ribonuclease Inhibitor"/>
    <property type="match status" value="2"/>
</dbReference>
<organism evidence="3 4">
    <name type="scientific">Peronospora matthiolae</name>
    <dbReference type="NCBI Taxonomy" id="2874970"/>
    <lineage>
        <taxon>Eukaryota</taxon>
        <taxon>Sar</taxon>
        <taxon>Stramenopiles</taxon>
        <taxon>Oomycota</taxon>
        <taxon>Peronosporomycetes</taxon>
        <taxon>Peronosporales</taxon>
        <taxon>Peronosporaceae</taxon>
        <taxon>Peronospora</taxon>
    </lineage>
</organism>
<dbReference type="InterPro" id="IPR025875">
    <property type="entry name" value="Leu-rich_rpt_4"/>
</dbReference>
<dbReference type="Pfam" id="PF13855">
    <property type="entry name" value="LRR_8"/>
    <property type="match status" value="2"/>
</dbReference>
<accession>A0AAV1U373</accession>
<dbReference type="PANTHER" id="PTHR48004:SF59">
    <property type="entry name" value="LEUCINE-RICH REPEAT-CONTAINING N-TERMINAL PLANT-TYPE DOMAIN-CONTAINING PROTEIN"/>
    <property type="match status" value="1"/>
</dbReference>
<sequence>MGQGQSAIPTTEQTALEALYDALNGDRWRRRDGWKQATYDCEQWFGVEVVAGHVVALELPANDLSGCLPVATLARLPHLRVLDLSKNQLQGEMPIELKMLTRLKRLDLSCNDLTGVIPSDIGVCRSLKELHLHQNSLHGTIPEQLGNLQRLQTLQLQHNNLCGALPAALCELTQLSKFSVRGNCLTGCIPPDIGHMRSLVFLSLRNNEFTGVIPSSLGCCKALEFLNLSSNRLSGPIPEALGELESLEYIYLFDNALEGSIPRTFARLKFLKESDFRDNRLRGELPNFLDGCPSLEAVMSKWKNRKANYRYAVLGDPMPSSYTPPASSHDFLQQLEDPVSNSSATCLSKSFGRIISNDESSGDGAPEDDPAKTSHLVTHFSRNRVQKVPTTAAATSAV</sequence>
<dbReference type="InterPro" id="IPR052941">
    <property type="entry name" value="StomDev_PlantInt_Reg"/>
</dbReference>
<evidence type="ECO:0000313" key="4">
    <source>
        <dbReference type="Proteomes" id="UP001162060"/>
    </source>
</evidence>
<keyword evidence="1" id="KW-0433">Leucine-rich repeat</keyword>
<comment type="caution">
    <text evidence="3">The sequence shown here is derived from an EMBL/GenBank/DDBJ whole genome shotgun (WGS) entry which is preliminary data.</text>
</comment>
<dbReference type="FunFam" id="3.80.10.10:FF:000406">
    <property type="entry name" value="Leucine-rich repeat (LRR) family protein"/>
    <property type="match status" value="1"/>
</dbReference>
<dbReference type="PRINTS" id="PR00019">
    <property type="entry name" value="LEURICHRPT"/>
</dbReference>
<dbReference type="Proteomes" id="UP001162060">
    <property type="component" value="Unassembled WGS sequence"/>
</dbReference>
<dbReference type="InterPro" id="IPR001611">
    <property type="entry name" value="Leu-rich_rpt"/>
</dbReference>
<proteinExistence type="predicted"/>
<dbReference type="FunFam" id="3.80.10.10:FF:001351">
    <property type="entry name" value="Leucine-rich repeat receptor protein kinase MSL1"/>
    <property type="match status" value="1"/>
</dbReference>
<reference evidence="3" key="1">
    <citation type="submission" date="2024-01" db="EMBL/GenBank/DDBJ databases">
        <authorList>
            <person name="Webb A."/>
        </authorList>
    </citation>
    <scope>NUCLEOTIDE SEQUENCE</scope>
    <source>
        <strain evidence="3">Pm1</strain>
    </source>
</reference>
<evidence type="ECO:0000256" key="2">
    <source>
        <dbReference type="ARBA" id="ARBA00022737"/>
    </source>
</evidence>
<gene>
    <name evidence="3" type="ORF">PM001_LOCUS13352</name>
</gene>
<dbReference type="Pfam" id="PF12799">
    <property type="entry name" value="LRR_4"/>
    <property type="match status" value="1"/>
</dbReference>
<evidence type="ECO:0000256" key="1">
    <source>
        <dbReference type="ARBA" id="ARBA00022614"/>
    </source>
</evidence>
<dbReference type="InterPro" id="IPR003591">
    <property type="entry name" value="Leu-rich_rpt_typical-subtyp"/>
</dbReference>